<dbReference type="SUPFAM" id="SSF69047">
    <property type="entry name" value="Hypothetical protein YjbJ"/>
    <property type="match status" value="1"/>
</dbReference>
<evidence type="ECO:0000313" key="4">
    <source>
        <dbReference type="EMBL" id="SEC39706.1"/>
    </source>
</evidence>
<reference evidence="4 5" key="1">
    <citation type="submission" date="2016-10" db="EMBL/GenBank/DDBJ databases">
        <authorList>
            <person name="de Groot N.N."/>
        </authorList>
    </citation>
    <scope>NUCLEOTIDE SEQUENCE [LARGE SCALE GENOMIC DNA]</scope>
    <source>
        <strain evidence="4 5">AB35.6</strain>
    </source>
</reference>
<feature type="region of interest" description="Disordered" evidence="2">
    <location>
        <begin position="95"/>
        <end position="116"/>
    </location>
</feature>
<name>A0A1H4S673_9BACT</name>
<dbReference type="InterPro" id="IPR008462">
    <property type="entry name" value="CsbD"/>
</dbReference>
<dbReference type="Pfam" id="PF05532">
    <property type="entry name" value="CsbD"/>
    <property type="match status" value="1"/>
</dbReference>
<protein>
    <submittedName>
        <fullName evidence="4">Uncharacterized conserved protein YjbJ, UPF0337 family</fullName>
    </submittedName>
</protein>
<evidence type="ECO:0000256" key="2">
    <source>
        <dbReference type="SAM" id="MobiDB-lite"/>
    </source>
</evidence>
<organism evidence="4 5">
    <name type="scientific">Terriglobus roseus</name>
    <dbReference type="NCBI Taxonomy" id="392734"/>
    <lineage>
        <taxon>Bacteria</taxon>
        <taxon>Pseudomonadati</taxon>
        <taxon>Acidobacteriota</taxon>
        <taxon>Terriglobia</taxon>
        <taxon>Terriglobales</taxon>
        <taxon>Acidobacteriaceae</taxon>
        <taxon>Terriglobus</taxon>
    </lineage>
</organism>
<evidence type="ECO:0000313" key="5">
    <source>
        <dbReference type="Proteomes" id="UP000182409"/>
    </source>
</evidence>
<dbReference type="Gene3D" id="1.10.1470.10">
    <property type="entry name" value="YjbJ"/>
    <property type="match status" value="1"/>
</dbReference>
<dbReference type="RefSeq" id="WP_074655144.1">
    <property type="nucleotide sequence ID" value="NZ_FNSD01000001.1"/>
</dbReference>
<feature type="region of interest" description="Disordered" evidence="2">
    <location>
        <begin position="28"/>
        <end position="54"/>
    </location>
</feature>
<dbReference type="OrthoDB" id="122890at2"/>
<dbReference type="EMBL" id="FNSD01000001">
    <property type="protein sequence ID" value="SEC39706.1"/>
    <property type="molecule type" value="Genomic_DNA"/>
</dbReference>
<sequence length="116" mass="12569">MDSDQIKGKLQNAFGKVEETVGKAVGSNDLQNAGAEDRLKGGAKETWGNAKDTAREVRDTAKTDAAVHADHATAEGESLRSRIVNGAENLKDSINAKLDNAKTNEEYKREEIRRTA</sequence>
<dbReference type="Proteomes" id="UP000182409">
    <property type="component" value="Unassembled WGS sequence"/>
</dbReference>
<dbReference type="InterPro" id="IPR036629">
    <property type="entry name" value="YjbJ_sf"/>
</dbReference>
<gene>
    <name evidence="4" type="ORF">SAMN05443244_3358</name>
</gene>
<evidence type="ECO:0000256" key="1">
    <source>
        <dbReference type="ARBA" id="ARBA00009129"/>
    </source>
</evidence>
<dbReference type="AlphaFoldDB" id="A0A1H4S673"/>
<feature type="domain" description="CsbD-like" evidence="3">
    <location>
        <begin position="4"/>
        <end position="55"/>
    </location>
</feature>
<comment type="similarity">
    <text evidence="1">Belongs to the UPF0337 (CsbD) family.</text>
</comment>
<feature type="compositionally biased region" description="Basic and acidic residues" evidence="2">
    <location>
        <begin position="99"/>
        <end position="116"/>
    </location>
</feature>
<accession>A0A1H4S673</accession>
<proteinExistence type="inferred from homology"/>
<evidence type="ECO:0000259" key="3">
    <source>
        <dbReference type="Pfam" id="PF05532"/>
    </source>
</evidence>